<proteinExistence type="predicted"/>
<evidence type="ECO:0000313" key="1">
    <source>
        <dbReference type="EMBL" id="RZC37526.1"/>
    </source>
</evidence>
<keyword evidence="2" id="KW-1185">Reference proteome</keyword>
<gene>
    <name evidence="1" type="ORF">BDFB_009142</name>
</gene>
<comment type="caution">
    <text evidence="1">The sequence shown here is derived from an EMBL/GenBank/DDBJ whole genome shotgun (WGS) entry which is preliminary data.</text>
</comment>
<accession>A0A482VXY2</accession>
<protein>
    <submittedName>
        <fullName evidence="1">Uncharacterized protein</fullName>
    </submittedName>
</protein>
<name>A0A482VXY2_ASBVE</name>
<dbReference type="Proteomes" id="UP000292052">
    <property type="component" value="Unassembled WGS sequence"/>
</dbReference>
<reference evidence="1 2" key="1">
    <citation type="submission" date="2017-03" db="EMBL/GenBank/DDBJ databases">
        <title>Genome of the blue death feigning beetle - Asbolus verrucosus.</title>
        <authorList>
            <person name="Rider S.D."/>
        </authorList>
    </citation>
    <scope>NUCLEOTIDE SEQUENCE [LARGE SCALE GENOMIC DNA]</scope>
    <source>
        <strain evidence="1">Butters</strain>
        <tissue evidence="1">Head and leg muscle</tissue>
    </source>
</reference>
<organism evidence="1 2">
    <name type="scientific">Asbolus verrucosus</name>
    <name type="common">Desert ironclad beetle</name>
    <dbReference type="NCBI Taxonomy" id="1661398"/>
    <lineage>
        <taxon>Eukaryota</taxon>
        <taxon>Metazoa</taxon>
        <taxon>Ecdysozoa</taxon>
        <taxon>Arthropoda</taxon>
        <taxon>Hexapoda</taxon>
        <taxon>Insecta</taxon>
        <taxon>Pterygota</taxon>
        <taxon>Neoptera</taxon>
        <taxon>Endopterygota</taxon>
        <taxon>Coleoptera</taxon>
        <taxon>Polyphaga</taxon>
        <taxon>Cucujiformia</taxon>
        <taxon>Tenebrionidae</taxon>
        <taxon>Pimeliinae</taxon>
        <taxon>Asbolus</taxon>
    </lineage>
</organism>
<dbReference type="AlphaFoldDB" id="A0A482VXY2"/>
<sequence length="40" mass="4367">MTTVKVQIRTGPVCVSQSQTVHLLITLFNIAQETAPLQIS</sequence>
<evidence type="ECO:0000313" key="2">
    <source>
        <dbReference type="Proteomes" id="UP000292052"/>
    </source>
</evidence>
<dbReference type="EMBL" id="QDEB01051890">
    <property type="protein sequence ID" value="RZC37526.1"/>
    <property type="molecule type" value="Genomic_DNA"/>
</dbReference>